<comment type="caution">
    <text evidence="1">The sequence shown here is derived from an EMBL/GenBank/DDBJ whole genome shotgun (WGS) entry which is preliminary data.</text>
</comment>
<evidence type="ECO:0008006" key="3">
    <source>
        <dbReference type="Google" id="ProtNLM"/>
    </source>
</evidence>
<evidence type="ECO:0000313" key="2">
    <source>
        <dbReference type="Proteomes" id="UP001285855"/>
    </source>
</evidence>
<gene>
    <name evidence="1" type="ORF">SNF14_07465</name>
</gene>
<keyword evidence="2" id="KW-1185">Reference proteome</keyword>
<dbReference type="Proteomes" id="UP001285855">
    <property type="component" value="Unassembled WGS sequence"/>
</dbReference>
<evidence type="ECO:0000313" key="1">
    <source>
        <dbReference type="EMBL" id="MDY2587173.1"/>
    </source>
</evidence>
<reference evidence="1 2" key="1">
    <citation type="submission" date="2023-11" db="EMBL/GenBank/DDBJ databases">
        <title>Winogradskyella pelagius sp. nov., isolated from coastal sediment.</title>
        <authorList>
            <person name="Li F."/>
        </authorList>
    </citation>
    <scope>NUCLEOTIDE SEQUENCE [LARGE SCALE GENOMIC DNA]</scope>
    <source>
        <strain evidence="1 2">KCTC 23502</strain>
    </source>
</reference>
<accession>A0ABU5ELL4</accession>
<protein>
    <recommendedName>
        <fullName evidence="3">DUF115 domain-containing protein</fullName>
    </recommendedName>
</protein>
<name>A0ABU5ELL4_9FLAO</name>
<dbReference type="RefSeq" id="WP_320555545.1">
    <property type="nucleotide sequence ID" value="NZ_JAXDAE010000006.1"/>
</dbReference>
<dbReference type="EMBL" id="JAXDAE010000006">
    <property type="protein sequence ID" value="MDY2587173.1"/>
    <property type="molecule type" value="Genomic_DNA"/>
</dbReference>
<dbReference type="Gene3D" id="3.90.1480.10">
    <property type="entry name" value="Alpha-2,3-sialyltransferase"/>
    <property type="match status" value="1"/>
</dbReference>
<sequence length="268" mass="31279">MDILKKIKSKIGSSLKSDIIFPENKSLSKILGPYKKAYVLGSSPTIGKLNLKIIDIDTLIISMGNFHEHPDIQKIKPHVHIFAASHEPLTDSVITNWWSRSNEKLPKETLVLVENRDQLIAEKTFVNRELKRYSYGGTYPVDFQKKIVTPWSVTQVAIQLCIYLKIPETYLLGVTHDWQSCKPYEHFFKSSEPSLEFYMHREGIKTRNEQLKQPMPKEKMYRSYELYQGYEKLKLQAEEQGLKIYNGDNFSSFDVFEKRVLKELILEN</sequence>
<organism evidence="1 2">
    <name type="scientific">Winogradskyella aquimaris</name>
    <dbReference type="NCBI Taxonomy" id="864074"/>
    <lineage>
        <taxon>Bacteria</taxon>
        <taxon>Pseudomonadati</taxon>
        <taxon>Bacteroidota</taxon>
        <taxon>Flavobacteriia</taxon>
        <taxon>Flavobacteriales</taxon>
        <taxon>Flavobacteriaceae</taxon>
        <taxon>Winogradskyella</taxon>
    </lineage>
</organism>
<proteinExistence type="predicted"/>